<dbReference type="eggNOG" id="COG0223">
    <property type="taxonomic scope" value="Bacteria"/>
</dbReference>
<dbReference type="InterPro" id="IPR036477">
    <property type="entry name" value="Formyl_transf_N_sf"/>
</dbReference>
<dbReference type="InterPro" id="IPR002376">
    <property type="entry name" value="Formyl_transf_N"/>
</dbReference>
<dbReference type="SUPFAM" id="SSF50486">
    <property type="entry name" value="FMT C-terminal domain-like"/>
    <property type="match status" value="1"/>
</dbReference>
<dbReference type="PANTHER" id="PTHR11138">
    <property type="entry name" value="METHIONYL-TRNA FORMYLTRANSFERASE"/>
    <property type="match status" value="1"/>
</dbReference>
<feature type="domain" description="Formyl transferase C-terminal" evidence="7">
    <location>
        <begin position="211"/>
        <end position="306"/>
    </location>
</feature>
<dbReference type="InterPro" id="IPR005793">
    <property type="entry name" value="Formyl_trans_C"/>
</dbReference>
<accession>V9TTF7</accession>
<gene>
    <name evidence="5 8" type="primary">fmt</name>
    <name evidence="8" type="ORF">P856_216</name>
</gene>
<evidence type="ECO:0000259" key="6">
    <source>
        <dbReference type="Pfam" id="PF00551"/>
    </source>
</evidence>
<comment type="catalytic activity">
    <reaction evidence="5">
        <text>L-methionyl-tRNA(fMet) + (6R)-10-formyltetrahydrofolate = N-formyl-L-methionyl-tRNA(fMet) + (6S)-5,6,7,8-tetrahydrofolate + H(+)</text>
        <dbReference type="Rhea" id="RHEA:24380"/>
        <dbReference type="Rhea" id="RHEA-COMP:9952"/>
        <dbReference type="Rhea" id="RHEA-COMP:9953"/>
        <dbReference type="ChEBI" id="CHEBI:15378"/>
        <dbReference type="ChEBI" id="CHEBI:57453"/>
        <dbReference type="ChEBI" id="CHEBI:78530"/>
        <dbReference type="ChEBI" id="CHEBI:78844"/>
        <dbReference type="ChEBI" id="CHEBI:195366"/>
        <dbReference type="EC" id="2.1.2.9"/>
    </reaction>
</comment>
<dbReference type="GO" id="GO:0004479">
    <property type="term" value="F:methionyl-tRNA formyltransferase activity"/>
    <property type="evidence" value="ECO:0007669"/>
    <property type="project" value="UniProtKB-UniRule"/>
</dbReference>
<dbReference type="InterPro" id="IPR011034">
    <property type="entry name" value="Formyl_transferase-like_C_sf"/>
</dbReference>
<dbReference type="InterPro" id="IPR044135">
    <property type="entry name" value="Met-tRNA-FMT_C"/>
</dbReference>
<sequence length="315" mass="34161">MISMNYPPLTIAMMGSSDFSVRILRSLVDVGHDIVCVYVPSSRSRGGCIKKKLTSIEDAAIKLGISVRTPCSLRDPLEQEIFFSLGLDLLVVAAYGLILPKEILSAPRLGSINVHASLLPRWRGAAPIQRAILAGDTKTGVTIMQMNLGLDTGNVLISGTVPITRQSTFQSLETELSLLGGELIVLAVEALAHGELISIPQLEKGVTYAKKLNREDARLNFHLSAIVLERLVRAFNPWPGAFFRYNGVSIKVFEANTLNVGRITNFPGTVLDSELKISCGDGIFLPSVVQRPGKKIVNVEAFLRGFPIKPGSILD</sequence>
<dbReference type="STRING" id="1401328.P856_216"/>
<proteinExistence type="inferred from homology"/>
<dbReference type="OrthoDB" id="9802815at2"/>
<protein>
    <recommendedName>
        <fullName evidence="2 5">Methionyl-tRNA formyltransferase</fullName>
        <ecNumber evidence="2 5">2.1.2.9</ecNumber>
    </recommendedName>
</protein>
<dbReference type="EMBL" id="CP006745">
    <property type="protein sequence ID" value="AHC73447.1"/>
    <property type="molecule type" value="Genomic_DNA"/>
</dbReference>
<evidence type="ECO:0000256" key="1">
    <source>
        <dbReference type="ARBA" id="ARBA00010699"/>
    </source>
</evidence>
<keyword evidence="3 5" id="KW-0808">Transferase</keyword>
<comment type="similarity">
    <text evidence="1 5">Belongs to the Fmt family.</text>
</comment>
<evidence type="ECO:0000259" key="7">
    <source>
        <dbReference type="Pfam" id="PF02911"/>
    </source>
</evidence>
<dbReference type="HAMAP" id="MF_00182">
    <property type="entry name" value="Formyl_trans"/>
    <property type="match status" value="1"/>
</dbReference>
<evidence type="ECO:0000256" key="2">
    <source>
        <dbReference type="ARBA" id="ARBA00012261"/>
    </source>
</evidence>
<dbReference type="NCBIfam" id="TIGR00460">
    <property type="entry name" value="fmt"/>
    <property type="match status" value="1"/>
</dbReference>
<dbReference type="Pfam" id="PF02911">
    <property type="entry name" value="Formyl_trans_C"/>
    <property type="match status" value="1"/>
</dbReference>
<reference evidence="8 9" key="1">
    <citation type="journal article" date="2013" name="PLoS ONE">
        <title>Bacterial endosymbiosis in a chordate host: long-term co-evolution and conservation of secondary metabolism.</title>
        <authorList>
            <person name="Kwan J.C."/>
            <person name="Schmidt E.W."/>
        </authorList>
    </citation>
    <scope>NUCLEOTIDE SEQUENCE [LARGE SCALE GENOMIC DNA]</scope>
    <source>
        <strain evidence="9">faulkneri L5</strain>
    </source>
</reference>
<dbReference type="GO" id="GO:0005829">
    <property type="term" value="C:cytosol"/>
    <property type="evidence" value="ECO:0007669"/>
    <property type="project" value="TreeGrafter"/>
</dbReference>
<dbReference type="EC" id="2.1.2.9" evidence="2 5"/>
<dbReference type="PANTHER" id="PTHR11138:SF5">
    <property type="entry name" value="METHIONYL-TRNA FORMYLTRANSFERASE, MITOCHONDRIAL"/>
    <property type="match status" value="1"/>
</dbReference>
<dbReference type="AlphaFoldDB" id="V9TTF7"/>
<dbReference type="CDD" id="cd08646">
    <property type="entry name" value="FMT_core_Met-tRNA-FMT_N"/>
    <property type="match status" value="1"/>
</dbReference>
<keyword evidence="4 5" id="KW-0648">Protein biosynthesis</keyword>
<keyword evidence="9" id="KW-1185">Reference proteome</keyword>
<dbReference type="KEGG" id="efk:P856_216"/>
<evidence type="ECO:0000313" key="8">
    <source>
        <dbReference type="EMBL" id="AHC73447.1"/>
    </source>
</evidence>
<organism evidence="8 9">
    <name type="scientific">Candidatus Endolissoclinum faulkneri L5</name>
    <dbReference type="NCBI Taxonomy" id="1401328"/>
    <lineage>
        <taxon>Bacteria</taxon>
        <taxon>Pseudomonadati</taxon>
        <taxon>Pseudomonadota</taxon>
        <taxon>Alphaproteobacteria</taxon>
        <taxon>Rhodospirillales</taxon>
        <taxon>Rhodospirillaceae</taxon>
        <taxon>Candidatus Endolissoclinum</taxon>
    </lineage>
</organism>
<dbReference type="PATRIC" id="fig|1401328.3.peg.206"/>
<dbReference type="CDD" id="cd08704">
    <property type="entry name" value="Met_tRNA_FMT_C"/>
    <property type="match status" value="1"/>
</dbReference>
<dbReference type="HOGENOM" id="CLU_033347_1_2_5"/>
<feature type="binding site" evidence="5">
    <location>
        <begin position="117"/>
        <end position="120"/>
    </location>
    <ligand>
        <name>(6S)-5,6,7,8-tetrahydrofolate</name>
        <dbReference type="ChEBI" id="CHEBI:57453"/>
    </ligand>
</feature>
<evidence type="ECO:0000313" key="9">
    <source>
        <dbReference type="Proteomes" id="UP000018700"/>
    </source>
</evidence>
<dbReference type="Pfam" id="PF00551">
    <property type="entry name" value="Formyl_trans_N"/>
    <property type="match status" value="1"/>
</dbReference>
<dbReference type="SUPFAM" id="SSF53328">
    <property type="entry name" value="Formyltransferase"/>
    <property type="match status" value="1"/>
</dbReference>
<feature type="domain" description="Formyl transferase N-terminal" evidence="6">
    <location>
        <begin position="13"/>
        <end position="187"/>
    </location>
</feature>
<evidence type="ECO:0000256" key="4">
    <source>
        <dbReference type="ARBA" id="ARBA00022917"/>
    </source>
</evidence>
<evidence type="ECO:0000256" key="3">
    <source>
        <dbReference type="ARBA" id="ARBA00022679"/>
    </source>
</evidence>
<comment type="function">
    <text evidence="5">Attaches a formyl group to the free amino group of methionyl-tRNA(fMet). The formyl group appears to play a dual role in the initiator identity of N-formylmethionyl-tRNA by promoting its recognition by IF2 and preventing the misappropriation of this tRNA by the elongation apparatus.</text>
</comment>
<dbReference type="Gene3D" id="3.40.50.12230">
    <property type="match status" value="1"/>
</dbReference>
<evidence type="ECO:0000256" key="5">
    <source>
        <dbReference type="HAMAP-Rule" id="MF_00182"/>
    </source>
</evidence>
<name>V9TTF7_9PROT</name>
<dbReference type="Proteomes" id="UP000018700">
    <property type="component" value="Chromosome"/>
</dbReference>
<dbReference type="InterPro" id="IPR041711">
    <property type="entry name" value="Met-tRNA-FMT_N"/>
</dbReference>
<dbReference type="InterPro" id="IPR005794">
    <property type="entry name" value="Fmt"/>
</dbReference>